<keyword evidence="4" id="KW-1133">Transmembrane helix</keyword>
<keyword evidence="1" id="KW-0808">Transferase</keyword>
<protein>
    <submittedName>
        <fullName evidence="6">Sensor histidine kinase</fullName>
    </submittedName>
</protein>
<dbReference type="PANTHER" id="PTHR24421:SF63">
    <property type="entry name" value="SENSOR HISTIDINE KINASE DESK"/>
    <property type="match status" value="1"/>
</dbReference>
<dbReference type="RefSeq" id="WP_210154895.1">
    <property type="nucleotide sequence ID" value="NZ_JAFCNB010000003.1"/>
</dbReference>
<dbReference type="SUPFAM" id="SSF55874">
    <property type="entry name" value="ATPase domain of HSP90 chaperone/DNA topoisomerase II/histidine kinase"/>
    <property type="match status" value="1"/>
</dbReference>
<feature type="transmembrane region" description="Helical" evidence="4">
    <location>
        <begin position="50"/>
        <end position="69"/>
    </location>
</feature>
<keyword evidence="4" id="KW-0472">Membrane</keyword>
<comment type="caution">
    <text evidence="6">The sequence shown here is derived from an EMBL/GenBank/DDBJ whole genome shotgun (WGS) entry which is preliminary data.</text>
</comment>
<dbReference type="GO" id="GO:0000155">
    <property type="term" value="F:phosphorelay sensor kinase activity"/>
    <property type="evidence" value="ECO:0007669"/>
    <property type="project" value="InterPro"/>
</dbReference>
<feature type="transmembrane region" description="Helical" evidence="4">
    <location>
        <begin position="122"/>
        <end position="140"/>
    </location>
</feature>
<gene>
    <name evidence="6" type="ORF">JOL79_07220</name>
</gene>
<feature type="transmembrane region" description="Helical" evidence="4">
    <location>
        <begin position="20"/>
        <end position="38"/>
    </location>
</feature>
<reference evidence="6" key="1">
    <citation type="submission" date="2021-02" db="EMBL/GenBank/DDBJ databases">
        <title>Draft genome sequence of Microbispora sp. RL4-1S isolated from rice leaves in Thailand.</title>
        <authorList>
            <person name="Muangham S."/>
            <person name="Duangmal K."/>
        </authorList>
    </citation>
    <scope>NUCLEOTIDE SEQUENCE</scope>
    <source>
        <strain evidence="6">RL4-1S</strain>
    </source>
</reference>
<dbReference type="GO" id="GO:0016020">
    <property type="term" value="C:membrane"/>
    <property type="evidence" value="ECO:0007669"/>
    <property type="project" value="InterPro"/>
</dbReference>
<name>A0A940WLC3_9ACTN</name>
<feature type="transmembrane region" description="Helical" evidence="4">
    <location>
        <begin position="146"/>
        <end position="165"/>
    </location>
</feature>
<evidence type="ECO:0000256" key="3">
    <source>
        <dbReference type="ARBA" id="ARBA00023012"/>
    </source>
</evidence>
<dbReference type="InterPro" id="IPR036890">
    <property type="entry name" value="HATPase_C_sf"/>
</dbReference>
<dbReference type="Proteomes" id="UP000674234">
    <property type="component" value="Unassembled WGS sequence"/>
</dbReference>
<evidence type="ECO:0000256" key="1">
    <source>
        <dbReference type="ARBA" id="ARBA00022679"/>
    </source>
</evidence>
<accession>A0A940WLC3</accession>
<feature type="domain" description="Signal transduction histidine kinase subgroup 3 dimerisation and phosphoacceptor" evidence="5">
    <location>
        <begin position="190"/>
        <end position="253"/>
    </location>
</feature>
<dbReference type="PANTHER" id="PTHR24421">
    <property type="entry name" value="NITRATE/NITRITE SENSOR PROTEIN NARX-RELATED"/>
    <property type="match status" value="1"/>
</dbReference>
<keyword evidence="3" id="KW-0902">Two-component regulatory system</keyword>
<dbReference type="EMBL" id="JAFCNB010000003">
    <property type="protein sequence ID" value="MBP2703590.1"/>
    <property type="molecule type" value="Genomic_DNA"/>
</dbReference>
<evidence type="ECO:0000256" key="2">
    <source>
        <dbReference type="ARBA" id="ARBA00022777"/>
    </source>
</evidence>
<dbReference type="GO" id="GO:0046983">
    <property type="term" value="F:protein dimerization activity"/>
    <property type="evidence" value="ECO:0007669"/>
    <property type="project" value="InterPro"/>
</dbReference>
<organism evidence="6 7">
    <name type="scientific">Microbispora oryzae</name>
    <dbReference type="NCBI Taxonomy" id="2806554"/>
    <lineage>
        <taxon>Bacteria</taxon>
        <taxon>Bacillati</taxon>
        <taxon>Actinomycetota</taxon>
        <taxon>Actinomycetes</taxon>
        <taxon>Streptosporangiales</taxon>
        <taxon>Streptosporangiaceae</taxon>
        <taxon>Microbispora</taxon>
    </lineage>
</organism>
<keyword evidence="2 6" id="KW-0418">Kinase</keyword>
<keyword evidence="4" id="KW-0812">Transmembrane</keyword>
<evidence type="ECO:0000313" key="7">
    <source>
        <dbReference type="Proteomes" id="UP000674234"/>
    </source>
</evidence>
<dbReference type="Gene3D" id="1.20.5.1930">
    <property type="match status" value="1"/>
</dbReference>
<dbReference type="CDD" id="cd16917">
    <property type="entry name" value="HATPase_UhpB-NarQ-NarX-like"/>
    <property type="match status" value="1"/>
</dbReference>
<feature type="transmembrane region" description="Helical" evidence="4">
    <location>
        <begin position="89"/>
        <end position="110"/>
    </location>
</feature>
<dbReference type="InterPro" id="IPR011712">
    <property type="entry name" value="Sig_transdc_His_kin_sub3_dim/P"/>
</dbReference>
<evidence type="ECO:0000256" key="4">
    <source>
        <dbReference type="SAM" id="Phobius"/>
    </source>
</evidence>
<dbReference type="Pfam" id="PF07730">
    <property type="entry name" value="HisKA_3"/>
    <property type="match status" value="1"/>
</dbReference>
<keyword evidence="7" id="KW-1185">Reference proteome</keyword>
<dbReference type="InterPro" id="IPR050482">
    <property type="entry name" value="Sensor_HK_TwoCompSys"/>
</dbReference>
<proteinExistence type="predicted"/>
<dbReference type="AlphaFoldDB" id="A0A940WLC3"/>
<evidence type="ECO:0000259" key="5">
    <source>
        <dbReference type="Pfam" id="PF07730"/>
    </source>
</evidence>
<dbReference type="Gene3D" id="3.30.565.10">
    <property type="entry name" value="Histidine kinase-like ATPase, C-terminal domain"/>
    <property type="match status" value="1"/>
</dbReference>
<sequence>MSRLTDVFTFGGVDERPSRGRRLIGMSVGLVYLFYPLADIATGKVPAGQVGWQIAAVVGFIVSYSATALSPRDNGTWSRWTLPLLSLTTLMAVVYPLLFGGGWLALPIYLTVISAMSLKPRGALVMMGAMVVVVLVEGHIVHADVATLGILVLEIVTLGVLFISVRNTRVLVLKLRMAQREIAGLAATEERLRIARDLHDLLGHSLSLIVLKSELAGRMAENDPGRAAQEVADIESVARQALVEVREAVTGYRRRCMSDEIDGARAALDAAGVSLTVRTKGTPLPDALDGLFGWAVREAVTNVLRHARATKCEINLSYGREGAVLEVADNGSPGPYQPGNGLGGLSERVAAAGGSVEAEPASAGFRLRVRIPRPVVEVPAAI</sequence>
<evidence type="ECO:0000313" key="6">
    <source>
        <dbReference type="EMBL" id="MBP2703590.1"/>
    </source>
</evidence>